<keyword evidence="1" id="KW-0472">Membrane</keyword>
<dbReference type="RefSeq" id="WP_275634663.1">
    <property type="nucleotide sequence ID" value="NZ_JARGYD010000010.1"/>
</dbReference>
<keyword evidence="1" id="KW-1133">Transmembrane helix</keyword>
<dbReference type="EMBL" id="JBHRTB010000010">
    <property type="protein sequence ID" value="MFC3145293.1"/>
    <property type="molecule type" value="Genomic_DNA"/>
</dbReference>
<keyword evidence="3" id="KW-1185">Reference proteome</keyword>
<protein>
    <submittedName>
        <fullName evidence="2">Uncharacterized protein</fullName>
    </submittedName>
</protein>
<reference evidence="3" key="1">
    <citation type="journal article" date="2019" name="Int. J. Syst. Evol. Microbiol.">
        <title>The Global Catalogue of Microorganisms (GCM) 10K type strain sequencing project: providing services to taxonomists for standard genome sequencing and annotation.</title>
        <authorList>
            <consortium name="The Broad Institute Genomics Platform"/>
            <consortium name="The Broad Institute Genome Sequencing Center for Infectious Disease"/>
            <person name="Wu L."/>
            <person name="Ma J."/>
        </authorList>
    </citation>
    <scope>NUCLEOTIDE SEQUENCE [LARGE SCALE GENOMIC DNA]</scope>
    <source>
        <strain evidence="3">KCTC 52366</strain>
    </source>
</reference>
<dbReference type="Proteomes" id="UP001595632">
    <property type="component" value="Unassembled WGS sequence"/>
</dbReference>
<feature type="transmembrane region" description="Helical" evidence="1">
    <location>
        <begin position="117"/>
        <end position="139"/>
    </location>
</feature>
<evidence type="ECO:0000256" key="1">
    <source>
        <dbReference type="SAM" id="Phobius"/>
    </source>
</evidence>
<gene>
    <name evidence="2" type="ORF">ACFOGP_21415</name>
</gene>
<feature type="transmembrane region" description="Helical" evidence="1">
    <location>
        <begin position="15"/>
        <end position="35"/>
    </location>
</feature>
<accession>A0ABV7GUH7</accession>
<name>A0ABV7GUH7_9RHOB</name>
<proteinExistence type="predicted"/>
<evidence type="ECO:0000313" key="2">
    <source>
        <dbReference type="EMBL" id="MFC3145293.1"/>
    </source>
</evidence>
<feature type="transmembrane region" description="Helical" evidence="1">
    <location>
        <begin position="55"/>
        <end position="74"/>
    </location>
</feature>
<feature type="transmembrane region" description="Helical" evidence="1">
    <location>
        <begin position="86"/>
        <end position="105"/>
    </location>
</feature>
<evidence type="ECO:0000313" key="3">
    <source>
        <dbReference type="Proteomes" id="UP001595632"/>
    </source>
</evidence>
<keyword evidence="1" id="KW-0812">Transmembrane</keyword>
<sequence>MPKKIARALIEHGRATEWLTACVMLMFAVTLAMPGDTFRISPSYSGFLNLGFDEASIAMPLTLLAGARLTALYINGNWRRSPVIRAFGAAVGAMVFTMLAVTFGWNWISAGGPRQSAVALGTGTGTYLTLALFDFLAAYRSGADVRVTRPI</sequence>
<comment type="caution">
    <text evidence="2">The sequence shown here is derived from an EMBL/GenBank/DDBJ whole genome shotgun (WGS) entry which is preliminary data.</text>
</comment>
<organism evidence="2 3">
    <name type="scientific">Psychromarinibacter halotolerans</name>
    <dbReference type="NCBI Taxonomy" id="1775175"/>
    <lineage>
        <taxon>Bacteria</taxon>
        <taxon>Pseudomonadati</taxon>
        <taxon>Pseudomonadota</taxon>
        <taxon>Alphaproteobacteria</taxon>
        <taxon>Rhodobacterales</taxon>
        <taxon>Paracoccaceae</taxon>
        <taxon>Psychromarinibacter</taxon>
    </lineage>
</organism>